<dbReference type="EMBL" id="FQZI01000002">
    <property type="protein sequence ID" value="SHI68550.1"/>
    <property type="molecule type" value="Genomic_DNA"/>
</dbReference>
<dbReference type="AlphaFoldDB" id="A0A1M6D5S1"/>
<dbReference type="PANTHER" id="PTHR31630">
    <property type="entry name" value="PHYTANOYL-COA DIOXYGENASE-RELATED-RELATED"/>
    <property type="match status" value="1"/>
</dbReference>
<dbReference type="InterPro" id="IPR008775">
    <property type="entry name" value="Phytyl_CoA_dOase-like"/>
</dbReference>
<dbReference type="Pfam" id="PF05721">
    <property type="entry name" value="PhyH"/>
    <property type="match status" value="1"/>
</dbReference>
<dbReference type="Gene3D" id="2.60.120.620">
    <property type="entry name" value="q2cbj1_9rhob like domain"/>
    <property type="match status" value="1"/>
</dbReference>
<gene>
    <name evidence="1" type="ORF">SAMN05444363_1264</name>
</gene>
<keyword evidence="2" id="KW-1185">Reference proteome</keyword>
<keyword evidence="1" id="KW-0560">Oxidoreductase</keyword>
<dbReference type="GO" id="GO:0016706">
    <property type="term" value="F:2-oxoglutarate-dependent dioxygenase activity"/>
    <property type="evidence" value="ECO:0007669"/>
    <property type="project" value="UniProtKB-ARBA"/>
</dbReference>
<organism evidence="1 2">
    <name type="scientific">Flavobacterium terrae</name>
    <dbReference type="NCBI Taxonomy" id="415425"/>
    <lineage>
        <taxon>Bacteria</taxon>
        <taxon>Pseudomonadati</taxon>
        <taxon>Bacteroidota</taxon>
        <taxon>Flavobacteriia</taxon>
        <taxon>Flavobacteriales</taxon>
        <taxon>Flavobacteriaceae</taxon>
        <taxon>Flavobacterium</taxon>
    </lineage>
</organism>
<dbReference type="OrthoDB" id="1157001at2"/>
<evidence type="ECO:0000313" key="1">
    <source>
        <dbReference type="EMBL" id="SHI68550.1"/>
    </source>
</evidence>
<dbReference type="Proteomes" id="UP000184488">
    <property type="component" value="Unassembled WGS sequence"/>
</dbReference>
<dbReference type="SUPFAM" id="SSF51197">
    <property type="entry name" value="Clavaminate synthase-like"/>
    <property type="match status" value="1"/>
</dbReference>
<sequence length="302" mass="34535">MSANSVLASLRNRILNGESSASASWAQEVEQLYKNGIGLDEALQYLYFEKPSADDFENWINKKATTLVSVEDKNEDVLSETDLQFFEDNGYFVLKNAISKEDCLATQQIIWEFLGMEPDNPDSWYVAHPEQKGLMVNFFEHPVLEKNRASARIKKAYEQLYQSKQIYKTIDKVSFNPPITPNYSFKGSDLHWDVSLQQPIPFRLQGLIYLSDCGPKDGAFHCVPGFHRSIAEWIKQVPEDENIRAYATATLQPIPITGEAGDMVIWHQALPHCATPNYGTTPRMVQYLTYFGEKYTEPTQWI</sequence>
<protein>
    <submittedName>
        <fullName evidence="1">Phytanoyl-CoA dioxygenase (PhyH)</fullName>
    </submittedName>
</protein>
<dbReference type="STRING" id="415425.SAMN05444363_1264"/>
<dbReference type="RefSeq" id="WP_073309626.1">
    <property type="nucleotide sequence ID" value="NZ_FQZI01000002.1"/>
</dbReference>
<accession>A0A1M6D5S1</accession>
<keyword evidence="1" id="KW-0223">Dioxygenase</keyword>
<dbReference type="PANTHER" id="PTHR31630:SF6">
    <property type="entry name" value="PHYTANOYL-COA DIOXYGENASE-RELATED"/>
    <property type="match status" value="1"/>
</dbReference>
<proteinExistence type="predicted"/>
<reference evidence="2" key="1">
    <citation type="submission" date="2016-11" db="EMBL/GenBank/DDBJ databases">
        <authorList>
            <person name="Varghese N."/>
            <person name="Submissions S."/>
        </authorList>
    </citation>
    <scope>NUCLEOTIDE SEQUENCE [LARGE SCALE GENOMIC DNA]</scope>
    <source>
        <strain evidence="2">DSM 18829</strain>
    </source>
</reference>
<name>A0A1M6D5S1_9FLAO</name>
<evidence type="ECO:0000313" key="2">
    <source>
        <dbReference type="Proteomes" id="UP000184488"/>
    </source>
</evidence>